<evidence type="ECO:0000259" key="9">
    <source>
        <dbReference type="PROSITE" id="PS50850"/>
    </source>
</evidence>
<feature type="transmembrane region" description="Helical" evidence="8">
    <location>
        <begin position="352"/>
        <end position="370"/>
    </location>
</feature>
<dbReference type="InterPro" id="IPR036259">
    <property type="entry name" value="MFS_trans_sf"/>
</dbReference>
<feature type="transmembrane region" description="Helical" evidence="8">
    <location>
        <begin position="513"/>
        <end position="532"/>
    </location>
</feature>
<dbReference type="NCBIfam" id="TIGR00711">
    <property type="entry name" value="efflux_EmrB"/>
    <property type="match status" value="1"/>
</dbReference>
<evidence type="ECO:0000256" key="3">
    <source>
        <dbReference type="ARBA" id="ARBA00022475"/>
    </source>
</evidence>
<gene>
    <name evidence="10" type="ORF">GCM10022255_064280</name>
</gene>
<dbReference type="Proteomes" id="UP001500620">
    <property type="component" value="Unassembled WGS sequence"/>
</dbReference>
<dbReference type="Pfam" id="PF07690">
    <property type="entry name" value="MFS_1"/>
    <property type="match status" value="1"/>
</dbReference>
<feature type="transmembrane region" description="Helical" evidence="8">
    <location>
        <begin position="252"/>
        <end position="272"/>
    </location>
</feature>
<keyword evidence="6 8" id="KW-0472">Membrane</keyword>
<keyword evidence="4 8" id="KW-0812">Transmembrane</keyword>
<feature type="transmembrane region" description="Helical" evidence="8">
    <location>
        <begin position="123"/>
        <end position="143"/>
    </location>
</feature>
<proteinExistence type="predicted"/>
<feature type="transmembrane region" description="Helical" evidence="8">
    <location>
        <begin position="292"/>
        <end position="313"/>
    </location>
</feature>
<dbReference type="PANTHER" id="PTHR23501">
    <property type="entry name" value="MAJOR FACILITATOR SUPERFAMILY"/>
    <property type="match status" value="1"/>
</dbReference>
<keyword evidence="2" id="KW-0813">Transport</keyword>
<dbReference type="CDD" id="cd17502">
    <property type="entry name" value="MFS_Azr1_MDR_like"/>
    <property type="match status" value="1"/>
</dbReference>
<dbReference type="EMBL" id="BAABAT010000021">
    <property type="protein sequence ID" value="GAA4255435.1"/>
    <property type="molecule type" value="Genomic_DNA"/>
</dbReference>
<organism evidence="10 11">
    <name type="scientific">Dactylosporangium darangshiense</name>
    <dbReference type="NCBI Taxonomy" id="579108"/>
    <lineage>
        <taxon>Bacteria</taxon>
        <taxon>Bacillati</taxon>
        <taxon>Actinomycetota</taxon>
        <taxon>Actinomycetes</taxon>
        <taxon>Micromonosporales</taxon>
        <taxon>Micromonosporaceae</taxon>
        <taxon>Dactylosporangium</taxon>
    </lineage>
</organism>
<dbReference type="RefSeq" id="WP_345132446.1">
    <property type="nucleotide sequence ID" value="NZ_BAABAT010000021.1"/>
</dbReference>
<feature type="transmembrane region" description="Helical" evidence="8">
    <location>
        <begin position="421"/>
        <end position="443"/>
    </location>
</feature>
<feature type="region of interest" description="Disordered" evidence="7">
    <location>
        <begin position="669"/>
        <end position="767"/>
    </location>
</feature>
<name>A0ABP8DGG4_9ACTN</name>
<evidence type="ECO:0000256" key="7">
    <source>
        <dbReference type="SAM" id="MobiDB-lite"/>
    </source>
</evidence>
<feature type="transmembrane region" description="Helical" evidence="8">
    <location>
        <begin position="26"/>
        <end position="43"/>
    </location>
</feature>
<dbReference type="PROSITE" id="PS50850">
    <property type="entry name" value="MFS"/>
    <property type="match status" value="1"/>
</dbReference>
<dbReference type="InterPro" id="IPR020846">
    <property type="entry name" value="MFS_dom"/>
</dbReference>
<protein>
    <recommendedName>
        <fullName evidence="9">Major facilitator superfamily (MFS) profile domain-containing protein</fullName>
    </recommendedName>
</protein>
<feature type="domain" description="Major facilitator superfamily (MFS) profile" evidence="9">
    <location>
        <begin position="29"/>
        <end position="536"/>
    </location>
</feature>
<evidence type="ECO:0000256" key="5">
    <source>
        <dbReference type="ARBA" id="ARBA00022989"/>
    </source>
</evidence>
<evidence type="ECO:0000256" key="1">
    <source>
        <dbReference type="ARBA" id="ARBA00004651"/>
    </source>
</evidence>
<dbReference type="Gene3D" id="1.20.1720.10">
    <property type="entry name" value="Multidrug resistance protein D"/>
    <property type="match status" value="1"/>
</dbReference>
<keyword evidence="5 8" id="KW-1133">Transmembrane helix</keyword>
<comment type="caution">
    <text evidence="10">The sequence shown here is derived from an EMBL/GenBank/DDBJ whole genome shotgun (WGS) entry which is preliminary data.</text>
</comment>
<feature type="transmembrane region" description="Helical" evidence="8">
    <location>
        <begin position="325"/>
        <end position="346"/>
    </location>
</feature>
<feature type="region of interest" description="Disordered" evidence="7">
    <location>
        <begin position="606"/>
        <end position="633"/>
    </location>
</feature>
<feature type="transmembrane region" description="Helical" evidence="8">
    <location>
        <begin position="188"/>
        <end position="208"/>
    </location>
</feature>
<keyword evidence="3" id="KW-1003">Cell membrane</keyword>
<evidence type="ECO:0000256" key="4">
    <source>
        <dbReference type="ARBA" id="ARBA00022692"/>
    </source>
</evidence>
<evidence type="ECO:0000256" key="6">
    <source>
        <dbReference type="ARBA" id="ARBA00023136"/>
    </source>
</evidence>
<evidence type="ECO:0000313" key="10">
    <source>
        <dbReference type="EMBL" id="GAA4255435.1"/>
    </source>
</evidence>
<reference evidence="11" key="1">
    <citation type="journal article" date="2019" name="Int. J. Syst. Evol. Microbiol.">
        <title>The Global Catalogue of Microorganisms (GCM) 10K type strain sequencing project: providing services to taxonomists for standard genome sequencing and annotation.</title>
        <authorList>
            <consortium name="The Broad Institute Genomics Platform"/>
            <consortium name="The Broad Institute Genome Sequencing Center for Infectious Disease"/>
            <person name="Wu L."/>
            <person name="Ma J."/>
        </authorList>
    </citation>
    <scope>NUCLEOTIDE SEQUENCE [LARGE SCALE GENOMIC DNA]</scope>
    <source>
        <strain evidence="11">JCM 17441</strain>
    </source>
</reference>
<dbReference type="Gene3D" id="1.20.1250.20">
    <property type="entry name" value="MFS general substrate transporter like domains"/>
    <property type="match status" value="1"/>
</dbReference>
<accession>A0ABP8DGG4</accession>
<dbReference type="InterPro" id="IPR004638">
    <property type="entry name" value="EmrB-like"/>
</dbReference>
<evidence type="ECO:0000313" key="11">
    <source>
        <dbReference type="Proteomes" id="UP001500620"/>
    </source>
</evidence>
<keyword evidence="11" id="KW-1185">Reference proteome</keyword>
<feature type="transmembrane region" description="Helical" evidence="8">
    <location>
        <begin position="155"/>
        <end position="176"/>
    </location>
</feature>
<dbReference type="InterPro" id="IPR011701">
    <property type="entry name" value="MFS"/>
</dbReference>
<dbReference type="SUPFAM" id="SSF103473">
    <property type="entry name" value="MFS general substrate transporter"/>
    <property type="match status" value="1"/>
</dbReference>
<sequence length="767" mass="76803">MSTSAPAGSAPAAAAAEDTVLTHRQIVTILIGLMMAMFLAALDQTVVSTAMRTIADDLGGFSLQAWATTAFLITSTISTPLYGKLSDIYGRKPFILFSIGIFIVGSVLCGVAGNIYQLAAFRAVQGIGAGGLFSLAFAIIGDVVPPRERAKYQGYFLAVFGTSSVLGPVLGGFFAGSSEILGVTGWRWIFYINVPIALAAFLVVMRVLHIPHRRQDHRIDWPGALTLIVTLVPLLTVAEQGREWGWGSGRSLLCYGIGAVGLVLFLLAEFGYKDDALLPMRLFRGRTFSVASISSFILGMAMFGGLLTLPLYLQIVKGATPTKAGLMLLPLVLGIMSGSIISGQVIARTGRYRIFPIVGAALMLAALVLFSRIGADTPLWRTMLIMALMGLGLGGNMQPVITAVQNAASPREIGVATSTVTFFRSMGGTLGAAVFLSILFSLLPDKIRSAFTAAQSTTAFRSAAAAHPDQVAALQSTTTSGSSSSLNDTSFLEKLDATLAHPFKVGFSDSMSVVFLVASAIMVAGLIAIQFLPEIALRSMSAAQARAAEDAAADGAAAAAASPAAGAALASTAASASAAGAAEPAPAGAPASSAAGGAALASTAAPASADGGAAPPSASVAPPSTSTSATASTEAGTPFAAAASSSASASAVTAGGDGALSVDPTAGSAFSAASSPNGGGASPTPASPNGGPTAASSTPAAISGDGTHLESSASLSSPADSAGGAHEADAVASPASATHAPAHARQSGVHEADGEAPTSDTEPRHSL</sequence>
<feature type="transmembrane region" description="Helical" evidence="8">
    <location>
        <begin position="382"/>
        <end position="401"/>
    </location>
</feature>
<comment type="subcellular location">
    <subcellularLocation>
        <location evidence="1">Cell membrane</location>
        <topology evidence="1">Multi-pass membrane protein</topology>
    </subcellularLocation>
</comment>
<evidence type="ECO:0000256" key="2">
    <source>
        <dbReference type="ARBA" id="ARBA00022448"/>
    </source>
</evidence>
<evidence type="ECO:0000256" key="8">
    <source>
        <dbReference type="SAM" id="Phobius"/>
    </source>
</evidence>
<feature type="transmembrane region" description="Helical" evidence="8">
    <location>
        <begin position="94"/>
        <end position="117"/>
    </location>
</feature>
<dbReference type="PANTHER" id="PTHR23501:SF197">
    <property type="entry name" value="COMD"/>
    <property type="match status" value="1"/>
</dbReference>
<feature type="compositionally biased region" description="Low complexity" evidence="7">
    <location>
        <begin position="669"/>
        <end position="701"/>
    </location>
</feature>
<feature type="compositionally biased region" description="Low complexity" evidence="7">
    <location>
        <begin position="711"/>
        <end position="744"/>
    </location>
</feature>